<evidence type="ECO:0000313" key="3">
    <source>
        <dbReference type="Proteomes" id="UP000436088"/>
    </source>
</evidence>
<dbReference type="EMBL" id="VEPZ02000130">
    <property type="protein sequence ID" value="KAE8732877.1"/>
    <property type="molecule type" value="Genomic_DNA"/>
</dbReference>
<dbReference type="PANTHER" id="PTHR33356:SF17">
    <property type="entry name" value="TPX2 CENTRAL DOMAIN-CONTAINING PROTEIN"/>
    <property type="match status" value="1"/>
</dbReference>
<feature type="region of interest" description="Disordered" evidence="1">
    <location>
        <begin position="241"/>
        <end position="271"/>
    </location>
</feature>
<evidence type="ECO:0000256" key="1">
    <source>
        <dbReference type="SAM" id="MobiDB-lite"/>
    </source>
</evidence>
<reference evidence="2" key="1">
    <citation type="submission" date="2019-09" db="EMBL/GenBank/DDBJ databases">
        <title>Draft genome information of white flower Hibiscus syriacus.</title>
        <authorList>
            <person name="Kim Y.-M."/>
        </authorList>
    </citation>
    <scope>NUCLEOTIDE SEQUENCE [LARGE SCALE GENOMIC DNA]</scope>
    <source>
        <strain evidence="2">YM2019G1</strain>
    </source>
</reference>
<protein>
    <submittedName>
        <fullName evidence="2">WAS/WASL-interacting protein family member 2, putative isoform 2</fullName>
    </submittedName>
</protein>
<dbReference type="AlphaFoldDB" id="A0A6A3CWJ2"/>
<comment type="caution">
    <text evidence="2">The sequence shown here is derived from an EMBL/GenBank/DDBJ whole genome shotgun (WGS) entry which is preliminary data.</text>
</comment>
<organism evidence="2 3">
    <name type="scientific">Hibiscus syriacus</name>
    <name type="common">Rose of Sharon</name>
    <dbReference type="NCBI Taxonomy" id="106335"/>
    <lineage>
        <taxon>Eukaryota</taxon>
        <taxon>Viridiplantae</taxon>
        <taxon>Streptophyta</taxon>
        <taxon>Embryophyta</taxon>
        <taxon>Tracheophyta</taxon>
        <taxon>Spermatophyta</taxon>
        <taxon>Magnoliopsida</taxon>
        <taxon>eudicotyledons</taxon>
        <taxon>Gunneridae</taxon>
        <taxon>Pentapetalae</taxon>
        <taxon>rosids</taxon>
        <taxon>malvids</taxon>
        <taxon>Malvales</taxon>
        <taxon>Malvaceae</taxon>
        <taxon>Malvoideae</taxon>
        <taxon>Hibiscus</taxon>
    </lineage>
</organism>
<sequence>MAELMDDAEFWLPAMFLTDDGGIMKKASLRNENGAKNGAEWLVSGHGFPTEFPYMFDSFSVLGSPVESFVESTETESSNEDEFLAGLTRRLAYSTSQKLTVHAPDKNEKSGAFASSPRSTLSGLGCWSSSSNNSPNGPSQVPSPPTTPFCAQNDTWDLIYAAAGQVARLKLSNEVPKYTNFNRGGPLSKPQTNQVNKPFFLHVGTHSHSCLKFCAGNWQAQVQYQQQQQIHNKIKSNVVGGRHLGLPQSSRPPHRVQSQQKHPATHPGSGMRAMFLAGSGGVKRESAGTGVFIPRRYDSSATTNTNPEPRKKPGCPTVLLPAKVVQALNLNFDEPNNTHVLPQFSPGFASNYDALLARRNALQTQARRSYRQEGSFNLPQEWTY</sequence>
<dbReference type="Proteomes" id="UP000436088">
    <property type="component" value="Unassembled WGS sequence"/>
</dbReference>
<gene>
    <name evidence="2" type="ORF">F3Y22_tig00001695pilonHSYRG00012</name>
</gene>
<evidence type="ECO:0000313" key="2">
    <source>
        <dbReference type="EMBL" id="KAE8732877.1"/>
    </source>
</evidence>
<proteinExistence type="predicted"/>
<feature type="compositionally biased region" description="Polar residues" evidence="1">
    <location>
        <begin position="247"/>
        <end position="262"/>
    </location>
</feature>
<feature type="region of interest" description="Disordered" evidence="1">
    <location>
        <begin position="124"/>
        <end position="148"/>
    </location>
</feature>
<dbReference type="PANTHER" id="PTHR33356">
    <property type="entry name" value="TIP41-LIKE PROTEIN"/>
    <property type="match status" value="1"/>
</dbReference>
<name>A0A6A3CWJ2_HIBSY</name>
<feature type="compositionally biased region" description="Low complexity" evidence="1">
    <location>
        <begin position="128"/>
        <end position="140"/>
    </location>
</feature>
<keyword evidence="3" id="KW-1185">Reference proteome</keyword>
<accession>A0A6A3CWJ2</accession>